<feature type="region of interest" description="Disordered" evidence="12">
    <location>
        <begin position="1"/>
        <end position="70"/>
    </location>
</feature>
<feature type="domain" description="SET" evidence="14">
    <location>
        <begin position="542"/>
        <end position="661"/>
    </location>
</feature>
<dbReference type="Gene3D" id="1.10.1740.100">
    <property type="entry name" value="Set2, Rpb1 interacting domain"/>
    <property type="match status" value="1"/>
</dbReference>
<dbReference type="InterPro" id="IPR036020">
    <property type="entry name" value="WW_dom_sf"/>
</dbReference>
<dbReference type="Gene3D" id="2.170.270.10">
    <property type="entry name" value="SET domain"/>
    <property type="match status" value="1"/>
</dbReference>
<dbReference type="InterPro" id="IPR001214">
    <property type="entry name" value="SET_dom"/>
</dbReference>
<dbReference type="Pfam" id="PF17907">
    <property type="entry name" value="AWS"/>
    <property type="match status" value="1"/>
</dbReference>
<accession>A0ABD2NS49</accession>
<gene>
    <name evidence="17" type="ORF">HHI36_004603</name>
</gene>
<feature type="region of interest" description="Disordered" evidence="12">
    <location>
        <begin position="1349"/>
        <end position="1429"/>
    </location>
</feature>
<dbReference type="Pfam" id="PF00856">
    <property type="entry name" value="SET"/>
    <property type="match status" value="1"/>
</dbReference>
<organism evidence="17 18">
    <name type="scientific">Cryptolaemus montrouzieri</name>
    <dbReference type="NCBI Taxonomy" id="559131"/>
    <lineage>
        <taxon>Eukaryota</taxon>
        <taxon>Metazoa</taxon>
        <taxon>Ecdysozoa</taxon>
        <taxon>Arthropoda</taxon>
        <taxon>Hexapoda</taxon>
        <taxon>Insecta</taxon>
        <taxon>Pterygota</taxon>
        <taxon>Neoptera</taxon>
        <taxon>Endopterygota</taxon>
        <taxon>Coleoptera</taxon>
        <taxon>Polyphaga</taxon>
        <taxon>Cucujiformia</taxon>
        <taxon>Coccinelloidea</taxon>
        <taxon>Coccinellidae</taxon>
        <taxon>Scymninae</taxon>
        <taxon>Scymnini</taxon>
        <taxon>Cryptolaemus</taxon>
    </lineage>
</organism>
<proteinExistence type="predicted"/>
<evidence type="ECO:0000313" key="17">
    <source>
        <dbReference type="EMBL" id="KAL3281393.1"/>
    </source>
</evidence>
<feature type="region of interest" description="Disordered" evidence="12">
    <location>
        <begin position="868"/>
        <end position="895"/>
    </location>
</feature>
<keyword evidence="5" id="KW-0489">Methyltransferase</keyword>
<evidence type="ECO:0000259" key="16">
    <source>
        <dbReference type="PROSITE" id="PS51215"/>
    </source>
</evidence>
<evidence type="ECO:0000259" key="15">
    <source>
        <dbReference type="PROSITE" id="PS50868"/>
    </source>
</evidence>
<feature type="compositionally biased region" description="Low complexity" evidence="12">
    <location>
        <begin position="1367"/>
        <end position="1379"/>
    </location>
</feature>
<evidence type="ECO:0000256" key="6">
    <source>
        <dbReference type="ARBA" id="ARBA00022679"/>
    </source>
</evidence>
<dbReference type="InterPro" id="IPR013257">
    <property type="entry name" value="SRI"/>
</dbReference>
<keyword evidence="9" id="KW-0804">Transcription</keyword>
<dbReference type="InterPro" id="IPR006560">
    <property type="entry name" value="AWS_dom"/>
</dbReference>
<dbReference type="GO" id="GO:0005634">
    <property type="term" value="C:nucleus"/>
    <property type="evidence" value="ECO:0007669"/>
    <property type="project" value="UniProtKB-SubCell"/>
</dbReference>
<evidence type="ECO:0000256" key="3">
    <source>
        <dbReference type="ARBA" id="ARBA00012178"/>
    </source>
</evidence>
<dbReference type="SMART" id="SM00508">
    <property type="entry name" value="PostSET"/>
    <property type="match status" value="1"/>
</dbReference>
<dbReference type="EC" id="2.1.1.359" evidence="3"/>
<comment type="caution">
    <text evidence="17">The sequence shown here is derived from an EMBL/GenBank/DDBJ whole genome shotgun (WGS) entry which is preliminary data.</text>
</comment>
<dbReference type="SUPFAM" id="SSF51045">
    <property type="entry name" value="WW domain"/>
    <property type="match status" value="1"/>
</dbReference>
<dbReference type="Proteomes" id="UP001516400">
    <property type="component" value="Unassembled WGS sequence"/>
</dbReference>
<dbReference type="PROSITE" id="PS50868">
    <property type="entry name" value="POST_SET"/>
    <property type="match status" value="1"/>
</dbReference>
<feature type="compositionally biased region" description="Basic residues" evidence="12">
    <location>
        <begin position="22"/>
        <end position="37"/>
    </location>
</feature>
<keyword evidence="11" id="KW-0175">Coiled coil</keyword>
<dbReference type="SMART" id="SM00317">
    <property type="entry name" value="SET"/>
    <property type="match status" value="1"/>
</dbReference>
<keyword evidence="6" id="KW-0808">Transferase</keyword>
<feature type="compositionally biased region" description="Basic residues" evidence="12">
    <location>
        <begin position="331"/>
        <end position="343"/>
    </location>
</feature>
<dbReference type="PROSITE" id="PS01159">
    <property type="entry name" value="WW_DOMAIN_1"/>
    <property type="match status" value="1"/>
</dbReference>
<dbReference type="CDD" id="cd00201">
    <property type="entry name" value="WW"/>
    <property type="match status" value="1"/>
</dbReference>
<keyword evidence="4" id="KW-0158">Chromosome</keyword>
<dbReference type="PANTHER" id="PTHR46711">
    <property type="entry name" value="HISTONE-LYSINE N-METHYLTRANSFERASE SETD2"/>
    <property type="match status" value="1"/>
</dbReference>
<evidence type="ECO:0000256" key="7">
    <source>
        <dbReference type="ARBA" id="ARBA00022691"/>
    </source>
</evidence>
<feature type="compositionally biased region" description="Basic and acidic residues" evidence="12">
    <location>
        <begin position="275"/>
        <end position="330"/>
    </location>
</feature>
<feature type="compositionally biased region" description="Basic and acidic residues" evidence="12">
    <location>
        <begin position="1051"/>
        <end position="1061"/>
    </location>
</feature>
<evidence type="ECO:0000256" key="9">
    <source>
        <dbReference type="ARBA" id="ARBA00023163"/>
    </source>
</evidence>
<dbReference type="PANTHER" id="PTHR46711:SF1">
    <property type="entry name" value="HISTONE-LYSINE N-METHYLTRANSFERASE SETD2"/>
    <property type="match status" value="1"/>
</dbReference>
<feature type="domain" description="AWS" evidence="16">
    <location>
        <begin position="487"/>
        <end position="540"/>
    </location>
</feature>
<dbReference type="Pfam" id="PF00397">
    <property type="entry name" value="WW"/>
    <property type="match status" value="1"/>
</dbReference>
<keyword evidence="8" id="KW-0805">Transcription regulation</keyword>
<keyword evidence="10" id="KW-0539">Nucleus</keyword>
<dbReference type="SUPFAM" id="SSF82199">
    <property type="entry name" value="SET domain"/>
    <property type="match status" value="1"/>
</dbReference>
<feature type="domain" description="WW" evidence="13">
    <location>
        <begin position="1321"/>
        <end position="1354"/>
    </location>
</feature>
<evidence type="ECO:0000259" key="14">
    <source>
        <dbReference type="PROSITE" id="PS50280"/>
    </source>
</evidence>
<dbReference type="Pfam" id="PF08236">
    <property type="entry name" value="SRI"/>
    <property type="match status" value="1"/>
</dbReference>
<dbReference type="PROSITE" id="PS50280">
    <property type="entry name" value="SET"/>
    <property type="match status" value="1"/>
</dbReference>
<dbReference type="InterPro" id="IPR003616">
    <property type="entry name" value="Post-SET_dom"/>
</dbReference>
<comment type="subcellular location">
    <subcellularLocation>
        <location evidence="2">Chromosome</location>
    </subcellularLocation>
    <subcellularLocation>
        <location evidence="1">Nucleus</location>
    </subcellularLocation>
</comment>
<dbReference type="PROSITE" id="PS50020">
    <property type="entry name" value="WW_DOMAIN_2"/>
    <property type="match status" value="1"/>
</dbReference>
<dbReference type="InterPro" id="IPR042294">
    <property type="entry name" value="SETD2_animal"/>
</dbReference>
<keyword evidence="18" id="KW-1185">Reference proteome</keyword>
<dbReference type="SMART" id="SM00456">
    <property type="entry name" value="WW"/>
    <property type="match status" value="1"/>
</dbReference>
<protein>
    <recommendedName>
        <fullName evidence="3">[histone H3]-lysine(36) N-trimethyltransferase</fullName>
        <ecNumber evidence="3">2.1.1.359</ecNumber>
    </recommendedName>
</protein>
<feature type="compositionally biased region" description="Acidic residues" evidence="12">
    <location>
        <begin position="670"/>
        <end position="689"/>
    </location>
</feature>
<evidence type="ECO:0000256" key="11">
    <source>
        <dbReference type="SAM" id="Coils"/>
    </source>
</evidence>
<evidence type="ECO:0000256" key="8">
    <source>
        <dbReference type="ARBA" id="ARBA00023015"/>
    </source>
</evidence>
<feature type="compositionally biased region" description="Basic residues" evidence="12">
    <location>
        <begin position="48"/>
        <end position="66"/>
    </location>
</feature>
<evidence type="ECO:0000256" key="2">
    <source>
        <dbReference type="ARBA" id="ARBA00004286"/>
    </source>
</evidence>
<keyword evidence="7" id="KW-0949">S-adenosyl-L-methionine</keyword>
<dbReference type="SMART" id="SM00570">
    <property type="entry name" value="AWS"/>
    <property type="match status" value="1"/>
</dbReference>
<feature type="compositionally biased region" description="Low complexity" evidence="12">
    <location>
        <begin position="868"/>
        <end position="880"/>
    </location>
</feature>
<evidence type="ECO:0000259" key="13">
    <source>
        <dbReference type="PROSITE" id="PS50020"/>
    </source>
</evidence>
<feature type="region of interest" description="Disordered" evidence="12">
    <location>
        <begin position="1036"/>
        <end position="1071"/>
    </location>
</feature>
<evidence type="ECO:0000256" key="4">
    <source>
        <dbReference type="ARBA" id="ARBA00022454"/>
    </source>
</evidence>
<dbReference type="CDD" id="cd19172">
    <property type="entry name" value="SET_SETD2"/>
    <property type="match status" value="1"/>
</dbReference>
<sequence>MAPRKKKAQKASEVAVPAAPKVKAKAAPKVNTKKATKGSKLPKVVVNPKKKVPVKKPTARKPRNVKKAKEPIVKSNENFEKFVENIIETKSDELLSNLSTNFDGSSESLDYSIETPMDSEVVETEDSSTYEITEQLENLDVQEQTNIEEIVEFDSVDNVVTVDYISQEVTLEIENDSNIGNPPLPDVSNDENSLIGLETSVKECQDEKTNNIINEIEHNLSVMMNDDEELGQTDVISQENVKTKIEDAEMENDVEMNQDLDAEVKNNIVNMTETKPDSHIETEEVMKEQTTERNTQDIETEIKVEKPIKSKSKKQNEHKSPKAPRKETKKKEKTKSPKNKSISKTKSEELDDSAIRRSSRIKSISVLKKPSVGHGLVKVKEFEILETKHDNEKTQILQSMPTSNESTDKPIKVKSRWRRSSELEMNVSNSSVILNANIKPNESIGPYLEKEKPNLPVKDEMVETRLKQFIHVKENSYLTERFICKEAKKMTCDCFLTQEEIQRGEMACGEDCLNRLLMIECGTLCQVGERCANKKFQKGQFAPVEVFNTHKKGLGLRAAANIPYGEFILEYVGEVLNAEEFDKRAEEYSKDKNQHYYFMSLRADAIIDATQKGNISRFINHSCEPNAETQKWTDNFSWEEVTFDYRFERYGKEAQKCFCEAPSCRGWLGEEPDDEEGEEEEEEDEEVEETVAVKPVEPIENKAEPTEPTFEGDIPKVEKIVEPAPTVVTPKVKKTKPRRKLRKELFEDDQLDEEIEMLITTGLKNQAHTLKLSRLMLRAKEPAQRTKLLKVLRRGELPCRRLFLDYHGLRLMHGYMTDAQYLCKSDKKYDSLRLEMLQTLAVLPIPNKTMLQDSKVLPTVEKWSIPLSSSSPLDSESNSPRVDAEISQPPTPIPVPIEVKENIDEKSSNDDIAEDKQDDIIRKSVGMDEVKTEYSYFKNTSGAALAEEIVNIFEDEIYISSPKPKPAPVEIKAQLPNYEEEITALASKLLEAWLNLKEVFRIPKKERIEQMKEHEREANKGYIAGLGLEQYAEKRNESRYRGMQRSRHQDKKNFKSEERGHHQGTLSKHNRRKLFALQVEQQEEERRRKQRELWRQHERNCMLIGTDPRFTAPFDPTRGFQCIWNPQIGQWQNYPLPPQNQLPVQSPLGYNAISNMPVQVSLPNTNVPPPHMTPTSSYPYGMPQIQIPNAVQVPMPPISTNRNLAHMVSPMSVGRPLLPTPPPPLPHPMTPTNTITTNIHHSHAMSVPPPLNTNMPPPPTVPQTPPPLPLGVPSMYQATGYSPQMMVGQSQSPVLYHQEKKNEIISMIGDVKFMGPIPPPVKLPPKWKCAKDKYGRPYYYHIRLRKSQWEPPPYETPAAEPEDDSESSSSESSSSSSDSSTDDSDSDNEIINDSRLLRQVRRQMDKQIKAVTPTKKSAPKSISHTAEDVSSPIVEVKTEMEDTEPHSSQLEGVEVESSIDKRLKEQFNLLNDDTPPAKKKKPSLVEEIIISPRTEEDKLQFREELKRYKENKEMLKKQKEVILQQTKKHAKEKRLRLQQSKAKLREMKYSNSENAKKIKETFRSAMANTVVSALNAHRKPDCKEGRITNTEDFKHLARKLTHFVMLKEMKYISEIEELICSDNVKAKARDYIRKYMCKFGKFM</sequence>
<dbReference type="GO" id="GO:0140955">
    <property type="term" value="F:histone H3K36 trimethyltransferase activity"/>
    <property type="evidence" value="ECO:0007669"/>
    <property type="project" value="UniProtKB-EC"/>
</dbReference>
<dbReference type="InterPro" id="IPR044437">
    <property type="entry name" value="SETD2/Set2_SET"/>
</dbReference>
<feature type="coiled-coil region" evidence="11">
    <location>
        <begin position="1498"/>
        <end position="1547"/>
    </location>
</feature>
<dbReference type="GO" id="GO:0005694">
    <property type="term" value="C:chromosome"/>
    <property type="evidence" value="ECO:0007669"/>
    <property type="project" value="UniProtKB-SubCell"/>
</dbReference>
<name>A0ABD2NS49_9CUCU</name>
<feature type="compositionally biased region" description="Acidic residues" evidence="12">
    <location>
        <begin position="1380"/>
        <end position="1390"/>
    </location>
</feature>
<dbReference type="InterPro" id="IPR046341">
    <property type="entry name" value="SET_dom_sf"/>
</dbReference>
<evidence type="ECO:0000256" key="5">
    <source>
        <dbReference type="ARBA" id="ARBA00022603"/>
    </source>
</evidence>
<dbReference type="Gene3D" id="2.20.70.10">
    <property type="match status" value="1"/>
</dbReference>
<evidence type="ECO:0000256" key="1">
    <source>
        <dbReference type="ARBA" id="ARBA00004123"/>
    </source>
</evidence>
<feature type="domain" description="Post-SET" evidence="15">
    <location>
        <begin position="653"/>
        <end position="669"/>
    </location>
</feature>
<dbReference type="EMBL" id="JABFTP020000144">
    <property type="protein sequence ID" value="KAL3281393.1"/>
    <property type="molecule type" value="Genomic_DNA"/>
</dbReference>
<feature type="coiled-coil region" evidence="11">
    <location>
        <begin position="1072"/>
        <end position="1099"/>
    </location>
</feature>
<feature type="region of interest" description="Disordered" evidence="12">
    <location>
        <begin position="668"/>
        <end position="691"/>
    </location>
</feature>
<feature type="region of interest" description="Disordered" evidence="12">
    <location>
        <begin position="275"/>
        <end position="356"/>
    </location>
</feature>
<dbReference type="InterPro" id="IPR038190">
    <property type="entry name" value="SRI_sf"/>
</dbReference>
<dbReference type="PROSITE" id="PS51215">
    <property type="entry name" value="AWS"/>
    <property type="match status" value="1"/>
</dbReference>
<dbReference type="InterPro" id="IPR001202">
    <property type="entry name" value="WW_dom"/>
</dbReference>
<reference evidence="17 18" key="1">
    <citation type="journal article" date="2021" name="BMC Biol.">
        <title>Horizontally acquired antibacterial genes associated with adaptive radiation of ladybird beetles.</title>
        <authorList>
            <person name="Li H.S."/>
            <person name="Tang X.F."/>
            <person name="Huang Y.H."/>
            <person name="Xu Z.Y."/>
            <person name="Chen M.L."/>
            <person name="Du X.Y."/>
            <person name="Qiu B.Y."/>
            <person name="Chen P.T."/>
            <person name="Zhang W."/>
            <person name="Slipinski A."/>
            <person name="Escalona H.E."/>
            <person name="Waterhouse R.M."/>
            <person name="Zwick A."/>
            <person name="Pang H."/>
        </authorList>
    </citation>
    <scope>NUCLEOTIDE SEQUENCE [LARGE SCALE GENOMIC DNA]</scope>
    <source>
        <strain evidence="17">SYSU2018</strain>
    </source>
</reference>
<dbReference type="GO" id="GO:0032259">
    <property type="term" value="P:methylation"/>
    <property type="evidence" value="ECO:0007669"/>
    <property type="project" value="UniProtKB-KW"/>
</dbReference>
<evidence type="ECO:0000256" key="10">
    <source>
        <dbReference type="ARBA" id="ARBA00023242"/>
    </source>
</evidence>
<evidence type="ECO:0000256" key="12">
    <source>
        <dbReference type="SAM" id="MobiDB-lite"/>
    </source>
</evidence>
<evidence type="ECO:0000313" key="18">
    <source>
        <dbReference type="Proteomes" id="UP001516400"/>
    </source>
</evidence>